<feature type="transmembrane region" description="Helical" evidence="1">
    <location>
        <begin position="16"/>
        <end position="36"/>
    </location>
</feature>
<evidence type="ECO:0000256" key="1">
    <source>
        <dbReference type="SAM" id="Phobius"/>
    </source>
</evidence>
<dbReference type="EMBL" id="MHNL01000001">
    <property type="protein sequence ID" value="OGZ46152.1"/>
    <property type="molecule type" value="Genomic_DNA"/>
</dbReference>
<evidence type="ECO:0000313" key="2">
    <source>
        <dbReference type="EMBL" id="OGZ46152.1"/>
    </source>
</evidence>
<feature type="transmembrane region" description="Helical" evidence="1">
    <location>
        <begin position="42"/>
        <end position="64"/>
    </location>
</feature>
<evidence type="ECO:0000313" key="3">
    <source>
        <dbReference type="Proteomes" id="UP000177785"/>
    </source>
</evidence>
<dbReference type="STRING" id="1802115.A2756_06080"/>
<name>A0A1G2G7U8_9BACT</name>
<keyword evidence="1" id="KW-0472">Membrane</keyword>
<sequence>MLLDIETKTAIFQRRLFFCMILTSKSSAYSGIILLYMENKKIVFGVVGLAIVALLGGAGVSWYLDRQEYPSAVIVNGDFPKDGTVLKVDGEIVCLERRDGAKSDECVYGLKADDGNLYKLWSISSEYLLSGKVTSGKRAHVEGPFYIFRNDPYEAPGKINADVFESLDATPPPGKGALEGKVSVGPVCPVEREGEPCNIPAEVYTSREVLVFTPDKKSLMARAHLDTEGKYRFELDPGTYVVELAPSGIDRSGDLPKTIVIEAGKSQTFDFSVDTGIR</sequence>
<accession>A0A1G2G7U8</accession>
<evidence type="ECO:0008006" key="4">
    <source>
        <dbReference type="Google" id="ProtNLM"/>
    </source>
</evidence>
<keyword evidence="1" id="KW-1133">Transmembrane helix</keyword>
<organism evidence="2 3">
    <name type="scientific">Candidatus Ryanbacteria bacterium RIFCSPHIGHO2_01_FULL_48_27</name>
    <dbReference type="NCBI Taxonomy" id="1802115"/>
    <lineage>
        <taxon>Bacteria</taxon>
        <taxon>Candidatus Ryaniibacteriota</taxon>
    </lineage>
</organism>
<protein>
    <recommendedName>
        <fullName evidence="4">Carboxypeptidase regulatory-like domain-containing protein</fullName>
    </recommendedName>
</protein>
<proteinExistence type="predicted"/>
<dbReference type="Proteomes" id="UP000177785">
    <property type="component" value="Unassembled WGS sequence"/>
</dbReference>
<comment type="caution">
    <text evidence="2">The sequence shown here is derived from an EMBL/GenBank/DDBJ whole genome shotgun (WGS) entry which is preliminary data.</text>
</comment>
<reference evidence="2 3" key="1">
    <citation type="journal article" date="2016" name="Nat. Commun.">
        <title>Thousands of microbial genomes shed light on interconnected biogeochemical processes in an aquifer system.</title>
        <authorList>
            <person name="Anantharaman K."/>
            <person name="Brown C.T."/>
            <person name="Hug L.A."/>
            <person name="Sharon I."/>
            <person name="Castelle C.J."/>
            <person name="Probst A.J."/>
            <person name="Thomas B.C."/>
            <person name="Singh A."/>
            <person name="Wilkins M.J."/>
            <person name="Karaoz U."/>
            <person name="Brodie E.L."/>
            <person name="Williams K.H."/>
            <person name="Hubbard S.S."/>
            <person name="Banfield J.F."/>
        </authorList>
    </citation>
    <scope>NUCLEOTIDE SEQUENCE [LARGE SCALE GENOMIC DNA]</scope>
</reference>
<dbReference type="AlphaFoldDB" id="A0A1G2G7U8"/>
<gene>
    <name evidence="2" type="ORF">A2756_06080</name>
</gene>
<keyword evidence="1" id="KW-0812">Transmembrane</keyword>